<dbReference type="PANTHER" id="PTHR24202:SF4">
    <property type="entry name" value="E3 UBIQUITIN-PROTEIN LIGASE MIB2-RELATED"/>
    <property type="match status" value="1"/>
</dbReference>
<dbReference type="PROSITE" id="PS50918">
    <property type="entry name" value="WWE"/>
    <property type="match status" value="1"/>
</dbReference>
<evidence type="ECO:0000259" key="3">
    <source>
        <dbReference type="PROSITE" id="PS50918"/>
    </source>
</evidence>
<organism evidence="5 6">
    <name type="scientific">Magallana gigas</name>
    <name type="common">Pacific oyster</name>
    <name type="synonym">Crassostrea gigas</name>
    <dbReference type="NCBI Taxonomy" id="29159"/>
    <lineage>
        <taxon>Eukaryota</taxon>
        <taxon>Metazoa</taxon>
        <taxon>Spiralia</taxon>
        <taxon>Lophotrochozoa</taxon>
        <taxon>Mollusca</taxon>
        <taxon>Bivalvia</taxon>
        <taxon>Autobranchia</taxon>
        <taxon>Pteriomorphia</taxon>
        <taxon>Ostreida</taxon>
        <taxon>Ostreoidea</taxon>
        <taxon>Ostreidae</taxon>
        <taxon>Magallana</taxon>
    </lineage>
</organism>
<dbReference type="InterPro" id="IPR037197">
    <property type="entry name" value="WWE_dom_sf"/>
</dbReference>
<dbReference type="Pfam" id="PF13519">
    <property type="entry name" value="VWA_2"/>
    <property type="match status" value="1"/>
</dbReference>
<evidence type="ECO:0000259" key="2">
    <source>
        <dbReference type="PROSITE" id="PS50234"/>
    </source>
</evidence>
<feature type="domain" description="WWE" evidence="3">
    <location>
        <begin position="654"/>
        <end position="731"/>
    </location>
</feature>
<dbReference type="Pfam" id="PF02825">
    <property type="entry name" value="WWE"/>
    <property type="match status" value="1"/>
</dbReference>
<dbReference type="Proteomes" id="UP000005408">
    <property type="component" value="Unassembled WGS sequence"/>
</dbReference>
<dbReference type="Gene3D" id="3.40.50.410">
    <property type="entry name" value="von Willebrand factor, type A domain"/>
    <property type="match status" value="1"/>
</dbReference>
<dbReference type="SUPFAM" id="SSF117839">
    <property type="entry name" value="WWE domain"/>
    <property type="match status" value="1"/>
</dbReference>
<keyword evidence="6" id="KW-1185">Reference proteome</keyword>
<feature type="region of interest" description="Disordered" evidence="1">
    <location>
        <begin position="451"/>
        <end position="502"/>
    </location>
</feature>
<dbReference type="InterPro" id="IPR036465">
    <property type="entry name" value="vWFA_dom_sf"/>
</dbReference>
<dbReference type="SUPFAM" id="SSF159034">
    <property type="entry name" value="Mib/herc2 domain-like"/>
    <property type="match status" value="2"/>
</dbReference>
<dbReference type="PROSITE" id="PS50234">
    <property type="entry name" value="VWFA"/>
    <property type="match status" value="1"/>
</dbReference>
<accession>A0A8W8HPT8</accession>
<dbReference type="CDD" id="cd00198">
    <property type="entry name" value="vWFA"/>
    <property type="match status" value="1"/>
</dbReference>
<dbReference type="OrthoDB" id="239701at2759"/>
<proteinExistence type="predicted"/>
<dbReference type="AlphaFoldDB" id="A0A8W8HPT8"/>
<dbReference type="PANTHER" id="PTHR24202">
    <property type="entry name" value="E3 UBIQUITIN-PROTEIN LIGASE MIB2"/>
    <property type="match status" value="1"/>
</dbReference>
<dbReference type="GO" id="GO:0005737">
    <property type="term" value="C:cytoplasm"/>
    <property type="evidence" value="ECO:0007669"/>
    <property type="project" value="TreeGrafter"/>
</dbReference>
<dbReference type="SUPFAM" id="SSF53300">
    <property type="entry name" value="vWA-like"/>
    <property type="match status" value="1"/>
</dbReference>
<evidence type="ECO:0000256" key="1">
    <source>
        <dbReference type="SAM" id="MobiDB-lite"/>
    </source>
</evidence>
<dbReference type="Pfam" id="PF06701">
    <property type="entry name" value="MIB_HERC2"/>
    <property type="match status" value="1"/>
</dbReference>
<feature type="domain" description="MIB/HERC2" evidence="4">
    <location>
        <begin position="368"/>
        <end position="441"/>
    </location>
</feature>
<dbReference type="InterPro" id="IPR010606">
    <property type="entry name" value="Mib_Herc2"/>
</dbReference>
<name>A0A8W8HPT8_MAGGI</name>
<dbReference type="Gene3D" id="2.30.30.40">
    <property type="entry name" value="SH3 Domains"/>
    <property type="match status" value="2"/>
</dbReference>
<feature type="compositionally biased region" description="Basic and acidic residues" evidence="1">
    <location>
        <begin position="461"/>
        <end position="500"/>
    </location>
</feature>
<dbReference type="EnsemblMetazoa" id="G10520.1">
    <property type="protein sequence ID" value="G10520.1:cds"/>
    <property type="gene ID" value="G10520"/>
</dbReference>
<dbReference type="GO" id="GO:0016567">
    <property type="term" value="P:protein ubiquitination"/>
    <property type="evidence" value="ECO:0007669"/>
    <property type="project" value="InterPro"/>
</dbReference>
<reference evidence="5" key="1">
    <citation type="submission" date="2022-08" db="UniProtKB">
        <authorList>
            <consortium name="EnsemblMetazoa"/>
        </authorList>
    </citation>
    <scope>IDENTIFICATION</scope>
    <source>
        <strain evidence="5">05x7-T-G4-1.051#20</strain>
    </source>
</reference>
<evidence type="ECO:0008006" key="7">
    <source>
        <dbReference type="Google" id="ProtNLM"/>
    </source>
</evidence>
<dbReference type="InterPro" id="IPR004170">
    <property type="entry name" value="WWE_dom"/>
</dbReference>
<feature type="domain" description="VWFA" evidence="2">
    <location>
        <begin position="36"/>
        <end position="254"/>
    </location>
</feature>
<dbReference type="InterPro" id="IPR037252">
    <property type="entry name" value="Mib_Herc2_sf"/>
</dbReference>
<feature type="domain" description="MIB/HERC2" evidence="4">
    <location>
        <begin position="299"/>
        <end position="369"/>
    </location>
</feature>
<dbReference type="PROSITE" id="PS51416">
    <property type="entry name" value="MIB_HERC2"/>
    <property type="match status" value="2"/>
</dbReference>
<evidence type="ECO:0000313" key="5">
    <source>
        <dbReference type="EnsemblMetazoa" id="G10520.1:cds"/>
    </source>
</evidence>
<dbReference type="GO" id="GO:0046872">
    <property type="term" value="F:metal ion binding"/>
    <property type="evidence" value="ECO:0007669"/>
    <property type="project" value="InterPro"/>
</dbReference>
<sequence>MENILENDCRSRWLSQAKFDARKHKSLKYQKGRGTCVLLILDFSESMRGEGIRSLKRGVSDILNECLNHPELEENVAVIVFGEETKFLHYYSNQYAAIKQSVEDLEPRGPSPLTSAFLLSLGGLYEGSAHTRKIGEYLVPPRVVVFTDGRFTNFAKEGAREDEAERHPSDSMLAHLFAAAHQIGRGHPIFCFPVGDNPDYSLLHAISMRSKGGKVLEIHRARWFGKYALHYIGADIVYKMTNKTEVDREVLQVVVVSSMSWSSCEEEDLDTIRQLLNSRAKIMVDQEKVEEDPEDEVYKEKYAIIPKLGTRVRRGPHWTFENQDSEGVGTIIGHGEPAGKVFVEWDTGIRCEYNHGQGGIYNIVACDEPRIPEDGFPTVGCYVKRGPDWKWEDQDGGIGSIGSVYRVKDDATVYVRWPCGRRSNYRFGYDGKFDIEVCDPFSAEVIKAVREQQRGAQSSNSDEKRCNDLKGKNSVKETGTKDSKLRESTQDSKLPSDSRKLKGTVANSTSYVDKSIILEQNSRGKRKSVSNVRAEDYFTETDDNDIQTDSVSEHPRDFSLKSIFVNGMDTSKSDLKAAPENSGFFMDVEEALDNPDEILNVLSPKGKCIPLERKSTVFDNNLTSLPQYDAVHLLHGDFQKTAEERSTDDTVSRSVHSRHCSDDLNHSWQWLDGNGTWIDYPESVNSQINRRLLQRPTASVVVEYNEQIFRIVASKMIQINTESKERHEIRRKIFR</sequence>
<dbReference type="InterPro" id="IPR002035">
    <property type="entry name" value="VWF_A"/>
</dbReference>
<dbReference type="Gene3D" id="3.30.720.50">
    <property type="match status" value="1"/>
</dbReference>
<dbReference type="SMART" id="SM00327">
    <property type="entry name" value="VWA"/>
    <property type="match status" value="1"/>
</dbReference>
<protein>
    <recommendedName>
        <fullName evidence="7">E3 ubiquitin-protein ligase HERC2</fullName>
    </recommendedName>
</protein>
<dbReference type="GO" id="GO:0004842">
    <property type="term" value="F:ubiquitin-protein transferase activity"/>
    <property type="evidence" value="ECO:0007669"/>
    <property type="project" value="InterPro"/>
</dbReference>
<evidence type="ECO:0000259" key="4">
    <source>
        <dbReference type="PROSITE" id="PS51416"/>
    </source>
</evidence>
<evidence type="ECO:0000313" key="6">
    <source>
        <dbReference type="Proteomes" id="UP000005408"/>
    </source>
</evidence>